<protein>
    <submittedName>
        <fullName evidence="1">Uncharacterized protein</fullName>
    </submittedName>
</protein>
<reference evidence="1 2" key="1">
    <citation type="submission" date="2016-08" db="EMBL/GenBank/DDBJ databases">
        <title>Genome sequence of Clavibacter michiganensis subsp. michiganensis strain CASJ007.</title>
        <authorList>
            <person name="Thapa S.P."/>
            <person name="Coaker G."/>
        </authorList>
    </citation>
    <scope>NUCLEOTIDE SEQUENCE [LARGE SCALE GENOMIC DNA]</scope>
    <source>
        <strain evidence="1">CASJ007</strain>
    </source>
</reference>
<comment type="caution">
    <text evidence="1">The sequence shown here is derived from an EMBL/GenBank/DDBJ whole genome shotgun (WGS) entry which is preliminary data.</text>
</comment>
<organism evidence="1 2">
    <name type="scientific">Clavibacter michiganensis subsp. michiganensis</name>
    <dbReference type="NCBI Taxonomy" id="33013"/>
    <lineage>
        <taxon>Bacteria</taxon>
        <taxon>Bacillati</taxon>
        <taxon>Actinomycetota</taxon>
        <taxon>Actinomycetes</taxon>
        <taxon>Micrococcales</taxon>
        <taxon>Microbacteriaceae</taxon>
        <taxon>Clavibacter</taxon>
    </lineage>
</organism>
<evidence type="ECO:0000313" key="2">
    <source>
        <dbReference type="Proteomes" id="UP000195062"/>
    </source>
</evidence>
<sequence length="69" mass="7417">MCADEIAVASSAAVTGRAWRTASVSAMRDDQIQSGWPRTPMMAHRTTAAPATTWSPCARRLPRRITSSG</sequence>
<keyword evidence="2" id="KW-1185">Reference proteome</keyword>
<dbReference type="AlphaFoldDB" id="A0A251XHV0"/>
<dbReference type="Proteomes" id="UP000195062">
    <property type="component" value="Unassembled WGS sequence"/>
</dbReference>
<dbReference type="EMBL" id="MDHH01000002">
    <property type="protein sequence ID" value="OUE02463.1"/>
    <property type="molecule type" value="Genomic_DNA"/>
</dbReference>
<evidence type="ECO:0000313" key="1">
    <source>
        <dbReference type="EMBL" id="OUE02463.1"/>
    </source>
</evidence>
<accession>A0A251XHV0</accession>
<gene>
    <name evidence="1" type="ORF">CMMCAS07_10630</name>
</gene>
<name>A0A251XHV0_CLAMM</name>
<proteinExistence type="predicted"/>